<proteinExistence type="inferred from homology"/>
<accession>A0A5K7WZQ1</accession>
<evidence type="ECO:0000313" key="5">
    <source>
        <dbReference type="Proteomes" id="UP000326951"/>
    </source>
</evidence>
<keyword evidence="3" id="KW-1133">Transmembrane helix</keyword>
<dbReference type="InterPro" id="IPR018778">
    <property type="entry name" value="T7SS_EssB"/>
</dbReference>
<dbReference type="InterPro" id="IPR042565">
    <property type="entry name" value="T7SS_EssB_C"/>
</dbReference>
<feature type="compositionally biased region" description="Basic and acidic residues" evidence="2">
    <location>
        <begin position="410"/>
        <end position="431"/>
    </location>
</feature>
<sequence>MALSNSFFQSKFEADAAVKDGYYQLTFQRAKVPLRHEDELGVLQSINDGVARTVETTEDEIVIQFGEINELRPFSELHAEVITEKMIFASNLIHFFAGYRPSRLIPVCFPENLFFTPGFQPVFLHYGVKDSFPPLSYGQEEALQQVKAVLAVLFDASNDFDTYVKFNFAIKTTRFVKDLFRCATFEKLAALIDKERRKEIAKEKESIRLPKMRNRLRNGAMIGSIVVLIPLIILTIYAFIIQLPRENLFQQSHEAFLENRYSDVATRLSSVAYSKMPKVVRYELAISYVKNEALTDEQQNTILNDLTLQSNQHYYQYWIQVGRGDASGALDTARSINDRSLIAYALIKEKAAIQEDLSMNGKQKQERLQSIDAELKDYSDQLKNVQGGESDQNPDVNAAQDQQKANPAQSEKDTDGSSAQQDKDSKDATKK</sequence>
<keyword evidence="3" id="KW-0812">Transmembrane</keyword>
<dbReference type="NCBIfam" id="TIGR03926">
    <property type="entry name" value="T7_EssB"/>
    <property type="match status" value="1"/>
</dbReference>
<dbReference type="Proteomes" id="UP000326951">
    <property type="component" value="Chromosome"/>
</dbReference>
<gene>
    <name evidence="4" type="primary">yukC</name>
    <name evidence="4" type="ORF">St703_28660</name>
</gene>
<feature type="region of interest" description="Disordered" evidence="2">
    <location>
        <begin position="378"/>
        <end position="431"/>
    </location>
</feature>
<organism evidence="4 5">
    <name type="scientific">Sporolactobacillus terrae</name>
    <dbReference type="NCBI Taxonomy" id="269673"/>
    <lineage>
        <taxon>Bacteria</taxon>
        <taxon>Bacillati</taxon>
        <taxon>Bacillota</taxon>
        <taxon>Bacilli</taxon>
        <taxon>Bacillales</taxon>
        <taxon>Sporolactobacillaceae</taxon>
        <taxon>Sporolactobacillus</taxon>
    </lineage>
</organism>
<feature type="transmembrane region" description="Helical" evidence="3">
    <location>
        <begin position="218"/>
        <end position="240"/>
    </location>
</feature>
<dbReference type="Pfam" id="PF10140">
    <property type="entry name" value="YukC"/>
    <property type="match status" value="1"/>
</dbReference>
<evidence type="ECO:0000256" key="3">
    <source>
        <dbReference type="SAM" id="Phobius"/>
    </source>
</evidence>
<evidence type="ECO:0000313" key="4">
    <source>
        <dbReference type="EMBL" id="BBO00162.1"/>
    </source>
</evidence>
<reference evidence="4 5" key="1">
    <citation type="submission" date="2019-09" db="EMBL/GenBank/DDBJ databases">
        <title>Complete genome sequence of Sporolactobacillus terrae 70-3.</title>
        <authorList>
            <person name="Tanaka N."/>
            <person name="Shiwa Y."/>
            <person name="Fujita N."/>
            <person name="Tanasupawat S."/>
        </authorList>
    </citation>
    <scope>NUCLEOTIDE SEQUENCE [LARGE SCALE GENOMIC DNA]</scope>
    <source>
        <strain evidence="4 5">70-3</strain>
    </source>
</reference>
<protein>
    <submittedName>
        <fullName evidence="4">ESX secretion system protein YukC</fullName>
    </submittedName>
</protein>
<keyword evidence="3" id="KW-0472">Membrane</keyword>
<dbReference type="RefSeq" id="WP_172969023.1">
    <property type="nucleotide sequence ID" value="NZ_AP021853.1"/>
</dbReference>
<dbReference type="AlphaFoldDB" id="A0A5K7WZQ1"/>
<evidence type="ECO:0000256" key="1">
    <source>
        <dbReference type="ARBA" id="ARBA00010163"/>
    </source>
</evidence>
<dbReference type="Gene3D" id="1.25.40.680">
    <property type="entry name" value="Type VII secretion system EssB, C-terminal-like domain"/>
    <property type="match status" value="1"/>
</dbReference>
<dbReference type="Gene3D" id="1.10.510.10">
    <property type="entry name" value="Transferase(Phosphotransferase) domain 1"/>
    <property type="match status" value="1"/>
</dbReference>
<name>A0A5K7WZQ1_9BACL</name>
<feature type="compositionally biased region" description="Polar residues" evidence="2">
    <location>
        <begin position="381"/>
        <end position="409"/>
    </location>
</feature>
<evidence type="ECO:0000256" key="2">
    <source>
        <dbReference type="SAM" id="MobiDB-lite"/>
    </source>
</evidence>
<dbReference type="EMBL" id="AP021853">
    <property type="protein sequence ID" value="BBO00162.1"/>
    <property type="molecule type" value="Genomic_DNA"/>
</dbReference>
<comment type="similarity">
    <text evidence="1">Belongs to the EssB family.</text>
</comment>